<organism evidence="1 2">
    <name type="scientific">Halorubrum glutamatedens</name>
    <dbReference type="NCBI Taxonomy" id="2707018"/>
    <lineage>
        <taxon>Archaea</taxon>
        <taxon>Methanobacteriati</taxon>
        <taxon>Methanobacteriota</taxon>
        <taxon>Stenosarchaea group</taxon>
        <taxon>Halobacteria</taxon>
        <taxon>Halobacteriales</taxon>
        <taxon>Haloferacaceae</taxon>
        <taxon>Halorubrum</taxon>
    </lineage>
</organism>
<dbReference type="AlphaFoldDB" id="A0ABD5QPC6"/>
<evidence type="ECO:0000313" key="2">
    <source>
        <dbReference type="Proteomes" id="UP001596145"/>
    </source>
</evidence>
<name>A0ABD5QPC6_9EURY</name>
<proteinExistence type="predicted"/>
<dbReference type="Proteomes" id="UP001596145">
    <property type="component" value="Unassembled WGS sequence"/>
</dbReference>
<dbReference type="Pfam" id="PF19458">
    <property type="entry name" value="DUF5995"/>
    <property type="match status" value="1"/>
</dbReference>
<gene>
    <name evidence="1" type="ORF">ACFPJA_01220</name>
</gene>
<dbReference type="EMBL" id="JBHSKV010000001">
    <property type="protein sequence ID" value="MFC5133351.1"/>
    <property type="molecule type" value="Genomic_DNA"/>
</dbReference>
<comment type="caution">
    <text evidence="1">The sequence shown here is derived from an EMBL/GenBank/DDBJ whole genome shotgun (WGS) entry which is preliminary data.</text>
</comment>
<evidence type="ECO:0000313" key="1">
    <source>
        <dbReference type="EMBL" id="MFC5133351.1"/>
    </source>
</evidence>
<dbReference type="RefSeq" id="WP_122103977.1">
    <property type="nucleotide sequence ID" value="NZ_JBHSKV010000001.1"/>
</dbReference>
<accession>A0ABD5QPC6</accession>
<reference evidence="1 2" key="1">
    <citation type="journal article" date="2019" name="Int. J. Syst. Evol. Microbiol.">
        <title>The Global Catalogue of Microorganisms (GCM) 10K type strain sequencing project: providing services to taxonomists for standard genome sequencing and annotation.</title>
        <authorList>
            <consortium name="The Broad Institute Genomics Platform"/>
            <consortium name="The Broad Institute Genome Sequencing Center for Infectious Disease"/>
            <person name="Wu L."/>
            <person name="Ma J."/>
        </authorList>
    </citation>
    <scope>NUCLEOTIDE SEQUENCE [LARGE SCALE GENOMIC DNA]</scope>
    <source>
        <strain evidence="1 2">CGMCC 1.16026</strain>
    </source>
</reference>
<dbReference type="InterPro" id="IPR046037">
    <property type="entry name" value="DUF5995"/>
</dbReference>
<keyword evidence="2" id="KW-1185">Reference proteome</keyword>
<protein>
    <submittedName>
        <fullName evidence="1">DUF5995 family protein</fullName>
    </submittedName>
</protein>
<sequence>MIPIRAALPTTTEARALLAAYRRGTGVNADRLVAEVADTEPDAGLVDPLADPFSSVDDVAERLARAESRLRDRGDRRSVFLTVYVRMTEAVAAAIEAGEFVDDEWVASYLVAFAEHYRRAFLAFERREFDALPRAWIVAFGAAARGDTLVAQDALLGINAHISYDLTYTLRDVGIDPDRGHKRADHDRINDVLARLVSVVQEALVEVYDAAGVAGVDALFDPLDDRIALLGLKGSREFAWRNAVSLADLPPWIATGYVGWRARTVSTGVATLIATPRIDPEDRRRLEAFEANVPALTEFRDEFRRRTASMAGDA</sequence>